<evidence type="ECO:0000313" key="1">
    <source>
        <dbReference type="EMBL" id="MFC3155495.1"/>
    </source>
</evidence>
<organism evidence="1 2">
    <name type="scientific">Gilvimarinus japonicus</name>
    <dbReference type="NCBI Taxonomy" id="1796469"/>
    <lineage>
        <taxon>Bacteria</taxon>
        <taxon>Pseudomonadati</taxon>
        <taxon>Pseudomonadota</taxon>
        <taxon>Gammaproteobacteria</taxon>
        <taxon>Cellvibrionales</taxon>
        <taxon>Cellvibrionaceae</taxon>
        <taxon>Gilvimarinus</taxon>
    </lineage>
</organism>
<dbReference type="PANTHER" id="PTHR43747">
    <property type="entry name" value="FAD-BINDING PROTEIN"/>
    <property type="match status" value="1"/>
</dbReference>
<keyword evidence="2" id="KW-1185">Reference proteome</keyword>
<protein>
    <submittedName>
        <fullName evidence="1">Tryptophan halogenase family protein</fullName>
        <ecNumber evidence="1">1.14.19.-</ecNumber>
    </submittedName>
</protein>
<dbReference type="Gene3D" id="3.50.50.60">
    <property type="entry name" value="FAD/NAD(P)-binding domain"/>
    <property type="match status" value="1"/>
</dbReference>
<dbReference type="InterPro" id="IPR050816">
    <property type="entry name" value="Flavin-dep_Halogenase_NPB"/>
</dbReference>
<dbReference type="EC" id="1.14.19.-" evidence="1"/>
<dbReference type="PANTHER" id="PTHR43747:SF4">
    <property type="entry name" value="FLAVIN-DEPENDENT TRYPTOPHAN HALOGENASE"/>
    <property type="match status" value="1"/>
</dbReference>
<proteinExistence type="predicted"/>
<accession>A0ABV7HTR7</accession>
<dbReference type="RefSeq" id="WP_382416221.1">
    <property type="nucleotide sequence ID" value="NZ_AP031500.1"/>
</dbReference>
<dbReference type="SUPFAM" id="SSF51905">
    <property type="entry name" value="FAD/NAD(P)-binding domain"/>
    <property type="match status" value="1"/>
</dbReference>
<comment type="caution">
    <text evidence="1">The sequence shown here is derived from an EMBL/GenBank/DDBJ whole genome shotgun (WGS) entry which is preliminary data.</text>
</comment>
<dbReference type="InterPro" id="IPR036188">
    <property type="entry name" value="FAD/NAD-bd_sf"/>
</dbReference>
<reference evidence="2" key="1">
    <citation type="journal article" date="2019" name="Int. J. Syst. Evol. Microbiol.">
        <title>The Global Catalogue of Microorganisms (GCM) 10K type strain sequencing project: providing services to taxonomists for standard genome sequencing and annotation.</title>
        <authorList>
            <consortium name="The Broad Institute Genomics Platform"/>
            <consortium name="The Broad Institute Genome Sequencing Center for Infectious Disease"/>
            <person name="Wu L."/>
            <person name="Ma J."/>
        </authorList>
    </citation>
    <scope>NUCLEOTIDE SEQUENCE [LARGE SCALE GENOMIC DNA]</scope>
    <source>
        <strain evidence="2">KCTC 52141</strain>
    </source>
</reference>
<sequence>MPQAINSIIILGGGTAGWLCAGVLAARVIKDFEDPPSITLIESPNVPSVGVGEGTWPTMRSTLKKMGIRETDFIRECHVSFKQGAQFNQWTTGAPDDTYFHPLMLPRSFNDINLAPHWLGQKREKSFSESVCPQDALCLKGLAPKNITTAEYSGIANYAYHLDAGAFSSFLQKHCTKNLGVRHIKANVTDVNSSVNGDIASLTIDNTTEGSREIAGDLFIDCSGFKSLLLGEHYKVPFKSCQDILFIDRALAVHLPYPSTDSPIASHTISTAQEAGWIWDIGLSSRRGVGHVYSSAHTSADQAYQRLAQYAEQSGHRLDELTVRDIPIEPGHRTKFWQNNCVAVGLSAGFLEPLEASALVLVEISADMIASQLPSNRAVMDIVAQRFNKTFSYRWERIIEFLKLHYLLSKRDDSDFWIDNRRPDTIPTSLQELLELWRHQAPWDSDFDHATEVFPAASYQYVLYGMGFDTDVATRQLSTVQKQRAAAEFMHNAQATKQLISALPSNRELLNKIYQYGLSSV</sequence>
<dbReference type="Pfam" id="PF04820">
    <property type="entry name" value="Trp_halogenase"/>
    <property type="match status" value="1"/>
</dbReference>
<keyword evidence="1" id="KW-0560">Oxidoreductase</keyword>
<dbReference type="InterPro" id="IPR033856">
    <property type="entry name" value="Trp_halogen"/>
</dbReference>
<dbReference type="PIRSF" id="PIRSF011396">
    <property type="entry name" value="Trp_halogenase"/>
    <property type="match status" value="1"/>
</dbReference>
<dbReference type="GO" id="GO:0016491">
    <property type="term" value="F:oxidoreductase activity"/>
    <property type="evidence" value="ECO:0007669"/>
    <property type="project" value="UniProtKB-KW"/>
</dbReference>
<name>A0ABV7HTR7_9GAMM</name>
<dbReference type="EMBL" id="JBHRTL010000006">
    <property type="protein sequence ID" value="MFC3155495.1"/>
    <property type="molecule type" value="Genomic_DNA"/>
</dbReference>
<dbReference type="InterPro" id="IPR006905">
    <property type="entry name" value="Flavin_halogenase"/>
</dbReference>
<evidence type="ECO:0000313" key="2">
    <source>
        <dbReference type="Proteomes" id="UP001595548"/>
    </source>
</evidence>
<gene>
    <name evidence="1" type="ORF">ACFOEB_09825</name>
</gene>
<dbReference type="Proteomes" id="UP001595548">
    <property type="component" value="Unassembled WGS sequence"/>
</dbReference>